<dbReference type="AlphaFoldDB" id="A0A482ETC2"/>
<evidence type="ECO:0000313" key="1">
    <source>
        <dbReference type="EMBL" id="QBM91458.1"/>
    </source>
</evidence>
<name>A0A482ETC2_SALSP</name>
<keyword evidence="1" id="KW-0614">Plasmid</keyword>
<protein>
    <submittedName>
        <fullName evidence="1">Uncharacterized protein</fullName>
    </submittedName>
</protein>
<accession>A0A482ETC2</accession>
<organism evidence="1">
    <name type="scientific">Salmonella sp</name>
    <dbReference type="NCBI Taxonomy" id="599"/>
    <lineage>
        <taxon>Bacteria</taxon>
        <taxon>Pseudomonadati</taxon>
        <taxon>Pseudomonadota</taxon>
        <taxon>Gammaproteobacteria</taxon>
        <taxon>Enterobacterales</taxon>
        <taxon>Enterobacteriaceae</taxon>
        <taxon>Salmonella</taxon>
    </lineage>
</organism>
<reference evidence="1" key="1">
    <citation type="submission" date="2019-01" db="EMBL/GenBank/DDBJ databases">
        <title>Salmonella strain 1423 plasmid sequences.</title>
        <authorList>
            <person name="Chen K."/>
            <person name="Chen S."/>
        </authorList>
    </citation>
    <scope>NUCLEOTIDE SEQUENCE</scope>
    <source>
        <strain evidence="1">Sa1423</strain>
        <plasmid evidence="1">pSa1423-160k</plasmid>
    </source>
</reference>
<geneLocation type="plasmid" evidence="1">
    <name>pSa1423-160k</name>
</geneLocation>
<sequence length="63" mass="7437">MQSLNALRIASPFVRKSANTHRRNNRNYVIQSVRDTFSFARNKRRIALGEITWYYGHGRRATL</sequence>
<gene>
    <name evidence="1" type="ORF">NNIBIDOC_00129</name>
</gene>
<proteinExistence type="predicted"/>
<dbReference type="EMBL" id="MK356558">
    <property type="protein sequence ID" value="QBM91458.1"/>
    <property type="molecule type" value="Genomic_DNA"/>
</dbReference>